<feature type="signal peptide" evidence="2">
    <location>
        <begin position="1"/>
        <end position="27"/>
    </location>
</feature>
<dbReference type="AlphaFoldDB" id="F9WL72"/>
<keyword evidence="1" id="KW-0812">Transmembrane</keyword>
<reference evidence="3 4" key="1">
    <citation type="journal article" date="2012" name="Proc. Natl. Acad. Sci. U.S.A.">
        <title>Antigenic diversity is generated by distinct evolutionary mechanisms in African trypanosome species.</title>
        <authorList>
            <person name="Jackson A.P."/>
            <person name="Berry A."/>
            <person name="Aslett M."/>
            <person name="Allison H.C."/>
            <person name="Burton P."/>
            <person name="Vavrova-Anderson J."/>
            <person name="Brown R."/>
            <person name="Browne H."/>
            <person name="Corton N."/>
            <person name="Hauser H."/>
            <person name="Gamble J."/>
            <person name="Gilderthorp R."/>
            <person name="Marcello L."/>
            <person name="McQuillan J."/>
            <person name="Otto T.D."/>
            <person name="Quail M.A."/>
            <person name="Sanders M.J."/>
            <person name="van Tonder A."/>
            <person name="Ginger M.L."/>
            <person name="Field M.C."/>
            <person name="Barry J.D."/>
            <person name="Hertz-Fowler C."/>
            <person name="Berriman M."/>
        </authorList>
    </citation>
    <scope>NUCLEOTIDE SEQUENCE</scope>
    <source>
        <strain evidence="3 4">Y486</strain>
    </source>
</reference>
<evidence type="ECO:0000256" key="2">
    <source>
        <dbReference type="SAM" id="SignalP"/>
    </source>
</evidence>
<keyword evidence="2" id="KW-0732">Signal</keyword>
<evidence type="ECO:0000256" key="1">
    <source>
        <dbReference type="SAM" id="Phobius"/>
    </source>
</evidence>
<evidence type="ECO:0000313" key="3">
    <source>
        <dbReference type="EMBL" id="CCD18259.1"/>
    </source>
</evidence>
<sequence>MRRAAFVFLLTAVSLVARLSSPTLIAALTTEASGNNGEAIPPEKNGTLVFSSFAMRYMAVAPKRYVEALKEAVKRDLSSCFCFNYWEGGTGAPQFDLESRCEVSVEDMRLSYVGSPYVLGVFFTATWKGGRSDSQGTPGVKGVGPSADGEHIELSEDCFISVREELERLTRRNNTRPYHTRKVFIGVDIDQLKVNKTELLVFYRAINYLETCTLFGAIAVSVALVTVTVFFMNKESCDVLLDEIVSTKGSRAAN</sequence>
<organism evidence="3 4">
    <name type="scientific">Trypanosoma vivax (strain Y486)</name>
    <dbReference type="NCBI Taxonomy" id="1055687"/>
    <lineage>
        <taxon>Eukaryota</taxon>
        <taxon>Discoba</taxon>
        <taxon>Euglenozoa</taxon>
        <taxon>Kinetoplastea</taxon>
        <taxon>Metakinetoplastina</taxon>
        <taxon>Trypanosomatida</taxon>
        <taxon>Trypanosomatidae</taxon>
        <taxon>Trypanosoma</taxon>
        <taxon>Duttonella</taxon>
    </lineage>
</organism>
<keyword evidence="1" id="KW-1133">Transmembrane helix</keyword>
<dbReference type="EMBL" id="CAEX01000735">
    <property type="protein sequence ID" value="CCD18259.1"/>
    <property type="molecule type" value="Genomic_DNA"/>
</dbReference>
<accession>F9WL72</accession>
<keyword evidence="1" id="KW-0472">Membrane</keyword>
<evidence type="ECO:0000313" key="4">
    <source>
        <dbReference type="Proteomes" id="UP000009027"/>
    </source>
</evidence>
<feature type="transmembrane region" description="Helical" evidence="1">
    <location>
        <begin position="214"/>
        <end position="232"/>
    </location>
</feature>
<feature type="chain" id="PRO_5003389280" evidence="2">
    <location>
        <begin position="28"/>
        <end position="254"/>
    </location>
</feature>
<proteinExistence type="predicted"/>
<protein>
    <submittedName>
        <fullName evidence="3">Uncharacterized protein</fullName>
    </submittedName>
</protein>
<dbReference type="VEuPathDB" id="TriTrypDB:TvY486_0009230"/>
<gene>
    <name evidence="3" type="ORF">TvY486_0009230</name>
</gene>
<dbReference type="OMA" id="CHESTIS"/>
<keyword evidence="4" id="KW-1185">Reference proteome</keyword>
<dbReference type="Proteomes" id="UP000009027">
    <property type="component" value="Unassembled WGS sequence"/>
</dbReference>
<name>F9WL72_TRYVY</name>